<feature type="signal peptide" evidence="1">
    <location>
        <begin position="1"/>
        <end position="21"/>
    </location>
</feature>
<dbReference type="SUPFAM" id="SSF51126">
    <property type="entry name" value="Pectin lyase-like"/>
    <property type="match status" value="1"/>
</dbReference>
<evidence type="ECO:0000256" key="1">
    <source>
        <dbReference type="SAM" id="SignalP"/>
    </source>
</evidence>
<keyword evidence="3" id="KW-1185">Reference proteome</keyword>
<dbReference type="InterPro" id="IPR012334">
    <property type="entry name" value="Pectin_lyas_fold"/>
</dbReference>
<dbReference type="RefSeq" id="WP_187594711.1">
    <property type="nucleotide sequence ID" value="NZ_CP060723.1"/>
</dbReference>
<organism evidence="2 3">
    <name type="scientific">Pedobacter roseus</name>
    <dbReference type="NCBI Taxonomy" id="336820"/>
    <lineage>
        <taxon>Bacteria</taxon>
        <taxon>Pseudomonadati</taxon>
        <taxon>Bacteroidota</taxon>
        <taxon>Sphingobacteriia</taxon>
        <taxon>Sphingobacteriales</taxon>
        <taxon>Sphingobacteriaceae</taxon>
        <taxon>Pedobacter</taxon>
    </lineage>
</organism>
<gene>
    <name evidence="2" type="ORF">H9L23_09420</name>
</gene>
<keyword evidence="1" id="KW-0732">Signal</keyword>
<dbReference type="Proteomes" id="UP000515806">
    <property type="component" value="Chromosome"/>
</dbReference>
<dbReference type="InterPro" id="IPR006626">
    <property type="entry name" value="PbH1"/>
</dbReference>
<evidence type="ECO:0000313" key="2">
    <source>
        <dbReference type="EMBL" id="QNN44266.1"/>
    </source>
</evidence>
<sequence length="394" mass="41903">MKKTGKTTLAFKALLMGLVISASITGCEKAEDATSNENALFQNNSNLEVAGSPLTTIPSGSYDLTKSLPSGYVKDGSVDYTSYVQAAINANSNVSFPAFPILVNEKGIIVPSNRTLNFLSGSQLLLKPTSSGNYNLIRIENASNVVLNNPVLVGDVGNHLGSSGEWGNGIVILSSSNITINDGSVTKCWGDGIYLSASGSKTTNTKIAITNTVLQYNRRAGISITSVNGLVMESVVAGNTTGTSPMTGINFEPEAATDELQNISLLNCKTEYNGGYGIQIGYSNLYGGSNKITSINIQNHYDKKSATAVKVSADIAKRRGSEIISGTLTFASPFWRQNPGSTITTNLYDNNLKLVITKPVIMDVNGTQLTQEQAISNLTYKTRINRGANYSLTF</sequence>
<protein>
    <submittedName>
        <fullName evidence="2">Right-handed parallel beta-helix repeat-containing protein</fullName>
    </submittedName>
</protein>
<dbReference type="InterPro" id="IPR011050">
    <property type="entry name" value="Pectin_lyase_fold/virulence"/>
</dbReference>
<name>A0A7G9QLP1_9SPHI</name>
<dbReference type="AlphaFoldDB" id="A0A7G9QLP1"/>
<dbReference type="PROSITE" id="PS51257">
    <property type="entry name" value="PROKAR_LIPOPROTEIN"/>
    <property type="match status" value="1"/>
</dbReference>
<dbReference type="EMBL" id="CP060723">
    <property type="protein sequence ID" value="QNN44266.1"/>
    <property type="molecule type" value="Genomic_DNA"/>
</dbReference>
<accession>A0A7G9QLP1</accession>
<dbReference type="SMART" id="SM00710">
    <property type="entry name" value="PbH1"/>
    <property type="match status" value="3"/>
</dbReference>
<dbReference type="Gene3D" id="2.160.20.10">
    <property type="entry name" value="Single-stranded right-handed beta-helix, Pectin lyase-like"/>
    <property type="match status" value="1"/>
</dbReference>
<evidence type="ECO:0000313" key="3">
    <source>
        <dbReference type="Proteomes" id="UP000515806"/>
    </source>
</evidence>
<reference evidence="2 3" key="1">
    <citation type="submission" date="2020-08" db="EMBL/GenBank/DDBJ databases">
        <title>Genome sequence of Pedobacter roseus KACC 11594T.</title>
        <authorList>
            <person name="Hyun D.-W."/>
            <person name="Bae J.-W."/>
        </authorList>
    </citation>
    <scope>NUCLEOTIDE SEQUENCE [LARGE SCALE GENOMIC DNA]</scope>
    <source>
        <strain evidence="2 3">KACC 11594</strain>
    </source>
</reference>
<dbReference type="KEGG" id="proe:H9L23_09420"/>
<feature type="chain" id="PRO_5028992742" evidence="1">
    <location>
        <begin position="22"/>
        <end position="394"/>
    </location>
</feature>
<proteinExistence type="predicted"/>